<dbReference type="Proteomes" id="UP000544090">
    <property type="component" value="Unassembled WGS sequence"/>
</dbReference>
<gene>
    <name evidence="6" type="ORF">HGG74_17315</name>
</gene>
<sequence length="285" mass="30049">MEYECVIIGGGVAGLAAAMVLARARRRVLLLDSGRQNNLRTSHSGGVFLHDGGTPAAMYEAGLRQLRAYPTFSYRQETVVEAQANDGGGFGLLTASGRTEQARTLVLAQGVDYEPSPVPGVDALWGTKVVHCPFCDGYESRNLRVLALGEPEWLEHMREILPNWVDDIAWADPSEVARLDGGGQDDGPVVVSFSDGRQAEFGRVFAQQKFRLRDGIADMLGCGRTGSGDLETDPRGLTTVPGVFAAGDQTTGAQQVNLAIGSGHAAGMGAVFALSAARRAAASAS</sequence>
<evidence type="ECO:0000256" key="4">
    <source>
        <dbReference type="SAM" id="Phobius"/>
    </source>
</evidence>
<dbReference type="GO" id="GO:0004791">
    <property type="term" value="F:thioredoxin-disulfide reductase (NADPH) activity"/>
    <property type="evidence" value="ECO:0007669"/>
    <property type="project" value="UniProtKB-EC"/>
</dbReference>
<dbReference type="RefSeq" id="WP_168488390.1">
    <property type="nucleotide sequence ID" value="NZ_JAAZSQ010000021.1"/>
</dbReference>
<dbReference type="InterPro" id="IPR036188">
    <property type="entry name" value="FAD/NAD-bd_sf"/>
</dbReference>
<organism evidence="6 7">
    <name type="scientific">Arthrobacter mobilis</name>
    <dbReference type="NCBI Taxonomy" id="2724944"/>
    <lineage>
        <taxon>Bacteria</taxon>
        <taxon>Bacillati</taxon>
        <taxon>Actinomycetota</taxon>
        <taxon>Actinomycetes</taxon>
        <taxon>Micrococcales</taxon>
        <taxon>Micrococcaceae</taxon>
        <taxon>Arthrobacter</taxon>
    </lineage>
</organism>
<dbReference type="Pfam" id="PF07992">
    <property type="entry name" value="Pyr_redox_2"/>
    <property type="match status" value="1"/>
</dbReference>
<keyword evidence="4" id="KW-0812">Transmembrane</keyword>
<evidence type="ECO:0000313" key="6">
    <source>
        <dbReference type="EMBL" id="NKX56254.1"/>
    </source>
</evidence>
<keyword evidence="4" id="KW-0472">Membrane</keyword>
<feature type="transmembrane region" description="Helical" evidence="4">
    <location>
        <begin position="6"/>
        <end position="24"/>
    </location>
</feature>
<name>A0A7X6HFL6_9MICC</name>
<evidence type="ECO:0000256" key="2">
    <source>
        <dbReference type="ARBA" id="ARBA00023002"/>
    </source>
</evidence>
<dbReference type="PRINTS" id="PR00368">
    <property type="entry name" value="FADPNR"/>
</dbReference>
<feature type="domain" description="FAD/NAD(P)-binding" evidence="5">
    <location>
        <begin position="4"/>
        <end position="143"/>
    </location>
</feature>
<comment type="catalytic activity">
    <reaction evidence="3">
        <text>[thioredoxin]-dithiol + NADP(+) = [thioredoxin]-disulfide + NADPH + H(+)</text>
        <dbReference type="Rhea" id="RHEA:20345"/>
        <dbReference type="Rhea" id="RHEA-COMP:10698"/>
        <dbReference type="Rhea" id="RHEA-COMP:10700"/>
        <dbReference type="ChEBI" id="CHEBI:15378"/>
        <dbReference type="ChEBI" id="CHEBI:29950"/>
        <dbReference type="ChEBI" id="CHEBI:50058"/>
        <dbReference type="ChEBI" id="CHEBI:57783"/>
        <dbReference type="ChEBI" id="CHEBI:58349"/>
        <dbReference type="EC" id="1.8.1.9"/>
    </reaction>
</comment>
<dbReference type="InterPro" id="IPR050097">
    <property type="entry name" value="Ferredoxin-NADP_redctase_2"/>
</dbReference>
<evidence type="ECO:0000256" key="1">
    <source>
        <dbReference type="ARBA" id="ARBA00022630"/>
    </source>
</evidence>
<dbReference type="InterPro" id="IPR023753">
    <property type="entry name" value="FAD/NAD-binding_dom"/>
</dbReference>
<keyword evidence="7" id="KW-1185">Reference proteome</keyword>
<reference evidence="6 7" key="1">
    <citation type="submission" date="2020-04" db="EMBL/GenBank/DDBJ databases">
        <title>Arthrobacter sp. nov.</title>
        <authorList>
            <person name="Liu S."/>
        </authorList>
    </citation>
    <scope>NUCLEOTIDE SEQUENCE [LARGE SCALE GENOMIC DNA]</scope>
    <source>
        <strain evidence="6 7">E918</strain>
    </source>
</reference>
<evidence type="ECO:0000256" key="3">
    <source>
        <dbReference type="ARBA" id="ARBA00048132"/>
    </source>
</evidence>
<proteinExistence type="predicted"/>
<dbReference type="AlphaFoldDB" id="A0A7X6HFL6"/>
<dbReference type="Gene3D" id="3.50.50.60">
    <property type="entry name" value="FAD/NAD(P)-binding domain"/>
    <property type="match status" value="4"/>
</dbReference>
<keyword evidence="1" id="KW-0285">Flavoprotein</keyword>
<dbReference type="EMBL" id="JAAZSQ010000021">
    <property type="protein sequence ID" value="NKX56254.1"/>
    <property type="molecule type" value="Genomic_DNA"/>
</dbReference>
<evidence type="ECO:0000259" key="5">
    <source>
        <dbReference type="Pfam" id="PF07992"/>
    </source>
</evidence>
<comment type="caution">
    <text evidence="6">The sequence shown here is derived from an EMBL/GenBank/DDBJ whole genome shotgun (WGS) entry which is preliminary data.</text>
</comment>
<accession>A0A7X6HFL6</accession>
<dbReference type="PANTHER" id="PTHR48105">
    <property type="entry name" value="THIOREDOXIN REDUCTASE 1-RELATED-RELATED"/>
    <property type="match status" value="1"/>
</dbReference>
<keyword evidence="4" id="KW-1133">Transmembrane helix</keyword>
<dbReference type="PRINTS" id="PR00469">
    <property type="entry name" value="PNDRDTASEII"/>
</dbReference>
<keyword evidence="2" id="KW-0560">Oxidoreductase</keyword>
<dbReference type="SUPFAM" id="SSF51905">
    <property type="entry name" value="FAD/NAD(P)-binding domain"/>
    <property type="match status" value="1"/>
</dbReference>
<evidence type="ECO:0000313" key="7">
    <source>
        <dbReference type="Proteomes" id="UP000544090"/>
    </source>
</evidence>
<protein>
    <submittedName>
        <fullName evidence="6">NAD(P)/FAD-dependent oxidoreductase</fullName>
    </submittedName>
</protein>